<name>A0A371DE97_9APHY</name>
<proteinExistence type="predicted"/>
<evidence type="ECO:0000256" key="2">
    <source>
        <dbReference type="ARBA" id="ARBA00022771"/>
    </source>
</evidence>
<dbReference type="AlphaFoldDB" id="A0A371DE97"/>
<evidence type="ECO:0000256" key="4">
    <source>
        <dbReference type="PROSITE-ProRule" id="PRU00134"/>
    </source>
</evidence>
<evidence type="ECO:0000256" key="3">
    <source>
        <dbReference type="ARBA" id="ARBA00022833"/>
    </source>
</evidence>
<evidence type="ECO:0000256" key="1">
    <source>
        <dbReference type="ARBA" id="ARBA00022723"/>
    </source>
</evidence>
<dbReference type="PROSITE" id="PS01360">
    <property type="entry name" value="ZF_MYND_1"/>
    <property type="match status" value="1"/>
</dbReference>
<dbReference type="Pfam" id="PF01753">
    <property type="entry name" value="zf-MYND"/>
    <property type="match status" value="1"/>
</dbReference>
<dbReference type="InterPro" id="IPR002893">
    <property type="entry name" value="Znf_MYND"/>
</dbReference>
<reference evidence="6 7" key="1">
    <citation type="journal article" date="2018" name="Biotechnol. Biofuels">
        <title>Integrative visual omics of the white-rot fungus Polyporus brumalis exposes the biotechnological potential of its oxidative enzymes for delignifying raw plant biomass.</title>
        <authorList>
            <person name="Miyauchi S."/>
            <person name="Rancon A."/>
            <person name="Drula E."/>
            <person name="Hage H."/>
            <person name="Chaduli D."/>
            <person name="Favel A."/>
            <person name="Grisel S."/>
            <person name="Henrissat B."/>
            <person name="Herpoel-Gimbert I."/>
            <person name="Ruiz-Duenas F.J."/>
            <person name="Chevret D."/>
            <person name="Hainaut M."/>
            <person name="Lin J."/>
            <person name="Wang M."/>
            <person name="Pangilinan J."/>
            <person name="Lipzen A."/>
            <person name="Lesage-Meessen L."/>
            <person name="Navarro D."/>
            <person name="Riley R."/>
            <person name="Grigoriev I.V."/>
            <person name="Zhou S."/>
            <person name="Raouche S."/>
            <person name="Rosso M.N."/>
        </authorList>
    </citation>
    <scope>NUCLEOTIDE SEQUENCE [LARGE SCALE GENOMIC DNA]</scope>
    <source>
        <strain evidence="6 7">BRFM 1820</strain>
    </source>
</reference>
<sequence length="331" mass="37200">MDDPLKNFRPLGDSTQCDTCGAKGGKQQNRLRKCSGCSLAVYCSKECQKKAWSTHKLWCRTRDCGTKPNSVIGEWAHMRAIDLPTGCTSRIEEFSCRASVIADFHEYSDYHRRTLEHMALSLLFLSMTPSNAELLRRGELLVLMDLTPIKTTKPSPRGPAHSWFLYLPQLRSAQDELARPEFASAWTAQAPQTQIVNDAYRERFGSAYGGSSFIIYRVGIAQEFQQIPVFLPKDPDVLSKASTKDALNDYFRFLMGCLNCGVVLRPPNDNEAVALPGELHLVKTGSKETWTWRPVPVQAWSEVQRVISYCSGYTPKSGMSPPQLMKFFASL</sequence>
<dbReference type="PROSITE" id="PS50865">
    <property type="entry name" value="ZF_MYND_2"/>
    <property type="match status" value="1"/>
</dbReference>
<evidence type="ECO:0000259" key="5">
    <source>
        <dbReference type="PROSITE" id="PS50865"/>
    </source>
</evidence>
<organism evidence="6 7">
    <name type="scientific">Lentinus brumalis</name>
    <dbReference type="NCBI Taxonomy" id="2498619"/>
    <lineage>
        <taxon>Eukaryota</taxon>
        <taxon>Fungi</taxon>
        <taxon>Dikarya</taxon>
        <taxon>Basidiomycota</taxon>
        <taxon>Agaricomycotina</taxon>
        <taxon>Agaricomycetes</taxon>
        <taxon>Polyporales</taxon>
        <taxon>Polyporaceae</taxon>
        <taxon>Lentinus</taxon>
    </lineage>
</organism>
<dbReference type="GO" id="GO:0008270">
    <property type="term" value="F:zinc ion binding"/>
    <property type="evidence" value="ECO:0007669"/>
    <property type="project" value="UniProtKB-KW"/>
</dbReference>
<dbReference type="Gene3D" id="6.10.140.2220">
    <property type="match status" value="1"/>
</dbReference>
<keyword evidence="2 4" id="KW-0863">Zinc-finger</keyword>
<dbReference type="EMBL" id="KZ857397">
    <property type="protein sequence ID" value="RDX50885.1"/>
    <property type="molecule type" value="Genomic_DNA"/>
</dbReference>
<keyword evidence="3" id="KW-0862">Zinc</keyword>
<dbReference type="OrthoDB" id="2738218at2759"/>
<feature type="domain" description="MYND-type" evidence="5">
    <location>
        <begin position="17"/>
        <end position="59"/>
    </location>
</feature>
<accession>A0A371DE97</accession>
<dbReference type="SUPFAM" id="SSF144232">
    <property type="entry name" value="HIT/MYND zinc finger-like"/>
    <property type="match status" value="1"/>
</dbReference>
<dbReference type="Proteomes" id="UP000256964">
    <property type="component" value="Unassembled WGS sequence"/>
</dbReference>
<evidence type="ECO:0000313" key="6">
    <source>
        <dbReference type="EMBL" id="RDX50885.1"/>
    </source>
</evidence>
<evidence type="ECO:0000313" key="7">
    <source>
        <dbReference type="Proteomes" id="UP000256964"/>
    </source>
</evidence>
<keyword evidence="1" id="KW-0479">Metal-binding</keyword>
<keyword evidence="7" id="KW-1185">Reference proteome</keyword>
<protein>
    <recommendedName>
        <fullName evidence="5">MYND-type domain-containing protein</fullName>
    </recommendedName>
</protein>
<gene>
    <name evidence="6" type="ORF">OH76DRAFT_1481949</name>
</gene>